<evidence type="ECO:0000256" key="5">
    <source>
        <dbReference type="ARBA" id="ARBA00022729"/>
    </source>
</evidence>
<dbReference type="Gene3D" id="3.30.200.20">
    <property type="entry name" value="Phosphorylase Kinase, domain 1"/>
    <property type="match status" value="1"/>
</dbReference>
<dbReference type="PANTHER" id="PTHR27003:SF59">
    <property type="entry name" value="PROTEIN KINASE DOMAIN-CONTAINING PROTEIN"/>
    <property type="match status" value="1"/>
</dbReference>
<reference evidence="15 16" key="1">
    <citation type="submission" date="2019-12" db="EMBL/GenBank/DDBJ databases">
        <authorList>
            <person name="Alioto T."/>
            <person name="Alioto T."/>
            <person name="Gomez Garrido J."/>
        </authorList>
    </citation>
    <scope>NUCLEOTIDE SEQUENCE [LARGE SCALE GENOMIC DNA]</scope>
</reference>
<feature type="transmembrane region" description="Helical" evidence="13">
    <location>
        <begin position="34"/>
        <end position="57"/>
    </location>
</feature>
<feature type="domain" description="Protein kinase" evidence="14">
    <location>
        <begin position="526"/>
        <end position="814"/>
    </location>
</feature>
<dbReference type="InterPro" id="IPR011009">
    <property type="entry name" value="Kinase-like_dom_sf"/>
</dbReference>
<dbReference type="EMBL" id="CACTIH010005872">
    <property type="protein sequence ID" value="CAA3002733.1"/>
    <property type="molecule type" value="Genomic_DNA"/>
</dbReference>
<comment type="caution">
    <text evidence="15">The sequence shown here is derived from an EMBL/GenBank/DDBJ whole genome shotgun (WGS) entry which is preliminary data.</text>
</comment>
<keyword evidence="11" id="KW-0325">Glycoprotein</keyword>
<evidence type="ECO:0000256" key="9">
    <source>
        <dbReference type="ARBA" id="ARBA00022989"/>
    </source>
</evidence>
<dbReference type="Proteomes" id="UP000594638">
    <property type="component" value="Unassembled WGS sequence"/>
</dbReference>
<evidence type="ECO:0000259" key="14">
    <source>
        <dbReference type="PROSITE" id="PS50011"/>
    </source>
</evidence>
<keyword evidence="15" id="KW-0675">Receptor</keyword>
<dbReference type="FunFam" id="3.30.200.20:FF:000039">
    <property type="entry name" value="receptor-like protein kinase FERONIA"/>
    <property type="match status" value="1"/>
</dbReference>
<dbReference type="PANTHER" id="PTHR27003">
    <property type="entry name" value="OS07G0166700 PROTEIN"/>
    <property type="match status" value="1"/>
</dbReference>
<evidence type="ECO:0000256" key="3">
    <source>
        <dbReference type="ARBA" id="ARBA00022679"/>
    </source>
</evidence>
<keyword evidence="7 15" id="KW-0418">Kinase</keyword>
<dbReference type="PROSITE" id="PS00107">
    <property type="entry name" value="PROTEIN_KINASE_ATP"/>
    <property type="match status" value="1"/>
</dbReference>
<gene>
    <name evidence="15" type="ORF">OLEA9_A046167</name>
</gene>
<dbReference type="SUPFAM" id="SSF56112">
    <property type="entry name" value="Protein kinase-like (PK-like)"/>
    <property type="match status" value="1"/>
</dbReference>
<evidence type="ECO:0000256" key="2">
    <source>
        <dbReference type="ARBA" id="ARBA00022527"/>
    </source>
</evidence>
<name>A0A8S0TH85_OLEEU</name>
<dbReference type="OrthoDB" id="1928639at2759"/>
<dbReference type="PROSITE" id="PS50011">
    <property type="entry name" value="PROTEIN_KINASE_DOM"/>
    <property type="match status" value="1"/>
</dbReference>
<keyword evidence="9 13" id="KW-1133">Transmembrane helix</keyword>
<dbReference type="GO" id="GO:0009506">
    <property type="term" value="C:plasmodesma"/>
    <property type="evidence" value="ECO:0007669"/>
    <property type="project" value="TreeGrafter"/>
</dbReference>
<dbReference type="InterPro" id="IPR045272">
    <property type="entry name" value="ANXUR1/2-like"/>
</dbReference>
<proteinExistence type="predicted"/>
<evidence type="ECO:0000256" key="7">
    <source>
        <dbReference type="ARBA" id="ARBA00022777"/>
    </source>
</evidence>
<dbReference type="Gene3D" id="1.10.510.10">
    <property type="entry name" value="Transferase(Phosphotransferase) domain 1"/>
    <property type="match status" value="1"/>
</dbReference>
<organism evidence="15 16">
    <name type="scientific">Olea europaea subsp. europaea</name>
    <dbReference type="NCBI Taxonomy" id="158383"/>
    <lineage>
        <taxon>Eukaryota</taxon>
        <taxon>Viridiplantae</taxon>
        <taxon>Streptophyta</taxon>
        <taxon>Embryophyta</taxon>
        <taxon>Tracheophyta</taxon>
        <taxon>Spermatophyta</taxon>
        <taxon>Magnoliopsida</taxon>
        <taxon>eudicotyledons</taxon>
        <taxon>Gunneridae</taxon>
        <taxon>Pentapetalae</taxon>
        <taxon>asterids</taxon>
        <taxon>lamiids</taxon>
        <taxon>Lamiales</taxon>
        <taxon>Oleaceae</taxon>
        <taxon>Oleeae</taxon>
        <taxon>Olea</taxon>
    </lineage>
</organism>
<keyword evidence="8 12" id="KW-0067">ATP-binding</keyword>
<evidence type="ECO:0000256" key="10">
    <source>
        <dbReference type="ARBA" id="ARBA00023136"/>
    </source>
</evidence>
<dbReference type="Pfam" id="PF12819">
    <property type="entry name" value="Malectin_like"/>
    <property type="match status" value="1"/>
</dbReference>
<sequence length="878" mass="99185">MYCLYCRLFIPAPYHILSVNTFSTKNILSMEIFLFNKISIALFLLFLFLFSFIFSLASDYVLPEKYFINCGSASSFKFADKTLFIGDENPSTFTVSSHKISTIRDPTSLGDLYESARIFKKPSWYELDDVQNGTYMVRFHFFPFSSQENLFDAHFNVSASGFSLLSNFSVKNGSSLPIIKEFFLKINTSGKFRIHFLPQNSFAFVNAIEFFLTPFEFFRDSESYITPEGNTTDYKSLLSSPLRLIHRINVGGSNITPDNDTLLRRWIPDDGYLFNKDSAINEFLTDSPIYYSTVQPLPGEATRSDAPDPVYQTAKIMNTSESRPNNNFNISWKFDVKKRATHFVRVHFCDIVSQTSNELLKFNLSIYGNFIIEISPFNRTGNSIAVPFLFDIVVDSDDSGLMKISIGPPSDPSNERSFLNGVEIMEFVKDLGSAPEEDTKKSSFIIIGSCMGGTVLIFIFIGMLYIVLKRRKTKPAESFDLPLGYRHGGNSHSRTTDRTVNGVPLADLNLGLKVSLSDIVYATKNFDSKLMIGEGGFGKVYKGILRDGKKVAIKRSEPGSGQGLPEFHTEIMILSKIRHRHLVSLIGYCEERSEMILVYEFMEKGTLRDHLYILRGDSEKSTSPSQLSWSERLEICIGAAKGIHYLHTGSNGAIIHRDIKSTNILLDENYVAKVADFGLSRSGPLDQTHVITDVKGSFGYLDPEYCRCLEITQKSDVYSFGVVLLEVLCARPVINNLLPREQINLADWGISWLKQGQLEKIVDPLLVGKINPNSLRKFGDTVERCLQECGVDRPNMVDVLWDLEYALRLQHTAVPREPYEDSTTEVTWELPMPVVERLPSQSIPCTEYELSLLSYSFSDASQANPNEVFSQLKVDEAR</sequence>
<keyword evidence="3" id="KW-0808">Transferase</keyword>
<feature type="binding site" evidence="12">
    <location>
        <position position="554"/>
    </location>
    <ligand>
        <name>ATP</name>
        <dbReference type="ChEBI" id="CHEBI:30616"/>
    </ligand>
</feature>
<evidence type="ECO:0000256" key="11">
    <source>
        <dbReference type="ARBA" id="ARBA00023180"/>
    </source>
</evidence>
<dbReference type="InterPro" id="IPR001245">
    <property type="entry name" value="Ser-Thr/Tyr_kinase_cat_dom"/>
</dbReference>
<keyword evidence="16" id="KW-1185">Reference proteome</keyword>
<evidence type="ECO:0000256" key="1">
    <source>
        <dbReference type="ARBA" id="ARBA00004479"/>
    </source>
</evidence>
<accession>A0A8S0TH85</accession>
<keyword evidence="2" id="KW-0723">Serine/threonine-protein kinase</keyword>
<dbReference type="FunFam" id="1.10.510.10:FF:000252">
    <property type="entry name" value="Receptor-like protein kinase FERONIA"/>
    <property type="match status" value="1"/>
</dbReference>
<protein>
    <submittedName>
        <fullName evidence="15">Probable receptor kinase At5g24010</fullName>
    </submittedName>
</protein>
<evidence type="ECO:0000256" key="13">
    <source>
        <dbReference type="SAM" id="Phobius"/>
    </source>
</evidence>
<dbReference type="GO" id="GO:0005524">
    <property type="term" value="F:ATP binding"/>
    <property type="evidence" value="ECO:0007669"/>
    <property type="project" value="UniProtKB-UniRule"/>
</dbReference>
<dbReference type="PROSITE" id="PS00108">
    <property type="entry name" value="PROTEIN_KINASE_ST"/>
    <property type="match status" value="1"/>
</dbReference>
<evidence type="ECO:0000256" key="4">
    <source>
        <dbReference type="ARBA" id="ARBA00022692"/>
    </source>
</evidence>
<comment type="subcellular location">
    <subcellularLocation>
        <location evidence="1">Membrane</location>
        <topology evidence="1">Single-pass type I membrane protein</topology>
    </subcellularLocation>
</comment>
<keyword evidence="10 13" id="KW-0472">Membrane</keyword>
<dbReference type="GO" id="GO:0004714">
    <property type="term" value="F:transmembrane receptor protein tyrosine kinase activity"/>
    <property type="evidence" value="ECO:0007669"/>
    <property type="project" value="InterPro"/>
</dbReference>
<dbReference type="InterPro" id="IPR024788">
    <property type="entry name" value="Malectin-like_Carb-bd_dom"/>
</dbReference>
<dbReference type="GO" id="GO:0004674">
    <property type="term" value="F:protein serine/threonine kinase activity"/>
    <property type="evidence" value="ECO:0007669"/>
    <property type="project" value="UniProtKB-KW"/>
</dbReference>
<dbReference type="SMART" id="SM00220">
    <property type="entry name" value="S_TKc"/>
    <property type="match status" value="1"/>
</dbReference>
<keyword evidence="5" id="KW-0732">Signal</keyword>
<evidence type="ECO:0000256" key="8">
    <source>
        <dbReference type="ARBA" id="ARBA00022840"/>
    </source>
</evidence>
<dbReference type="CDD" id="cd14066">
    <property type="entry name" value="STKc_IRAK"/>
    <property type="match status" value="1"/>
</dbReference>
<dbReference type="FunFam" id="2.60.120.430:FF:000013">
    <property type="entry name" value="Putative receptor-like protein kinase"/>
    <property type="match status" value="1"/>
</dbReference>
<feature type="transmembrane region" description="Helical" evidence="13">
    <location>
        <begin position="444"/>
        <end position="468"/>
    </location>
</feature>
<dbReference type="GO" id="GO:0005886">
    <property type="term" value="C:plasma membrane"/>
    <property type="evidence" value="ECO:0007669"/>
    <property type="project" value="TreeGrafter"/>
</dbReference>
<keyword evidence="6 12" id="KW-0547">Nucleotide-binding</keyword>
<keyword evidence="4 13" id="KW-0812">Transmembrane</keyword>
<dbReference type="InterPro" id="IPR000719">
    <property type="entry name" value="Prot_kinase_dom"/>
</dbReference>
<dbReference type="AlphaFoldDB" id="A0A8S0TH85"/>
<evidence type="ECO:0000313" key="16">
    <source>
        <dbReference type="Proteomes" id="UP000594638"/>
    </source>
</evidence>
<dbReference type="InterPro" id="IPR008271">
    <property type="entry name" value="Ser/Thr_kinase_AS"/>
</dbReference>
<evidence type="ECO:0000256" key="12">
    <source>
        <dbReference type="PROSITE-ProRule" id="PRU10141"/>
    </source>
</evidence>
<dbReference type="Pfam" id="PF07714">
    <property type="entry name" value="PK_Tyr_Ser-Thr"/>
    <property type="match status" value="1"/>
</dbReference>
<evidence type="ECO:0000256" key="6">
    <source>
        <dbReference type="ARBA" id="ARBA00022741"/>
    </source>
</evidence>
<evidence type="ECO:0000313" key="15">
    <source>
        <dbReference type="EMBL" id="CAA3002733.1"/>
    </source>
</evidence>
<dbReference type="Gene3D" id="2.60.120.430">
    <property type="entry name" value="Galactose-binding lectin"/>
    <property type="match status" value="2"/>
</dbReference>
<dbReference type="Gramene" id="OE9A046167T1">
    <property type="protein sequence ID" value="OE9A046167C1"/>
    <property type="gene ID" value="OE9A046167"/>
</dbReference>
<dbReference type="InterPro" id="IPR017441">
    <property type="entry name" value="Protein_kinase_ATP_BS"/>
</dbReference>